<keyword evidence="2 3" id="KW-0520">NAD</keyword>
<dbReference type="GO" id="GO:0036055">
    <property type="term" value="F:protein-succinyllysine desuccinylase activity"/>
    <property type="evidence" value="ECO:0007669"/>
    <property type="project" value="UniProtKB-UniRule"/>
</dbReference>
<keyword evidence="3" id="KW-0963">Cytoplasm</keyword>
<keyword evidence="7" id="KW-1185">Reference proteome</keyword>
<name>A0A5J6N686_9PROT</name>
<comment type="similarity">
    <text evidence="3">Belongs to the sirtuin family. Class III subfamily.</text>
</comment>
<dbReference type="SUPFAM" id="SSF52467">
    <property type="entry name" value="DHS-like NAD/FAD-binding domain"/>
    <property type="match status" value="1"/>
</dbReference>
<feature type="binding site" evidence="3 4">
    <location>
        <position position="122"/>
    </location>
    <ligand>
        <name>Zn(2+)</name>
        <dbReference type="ChEBI" id="CHEBI:29105"/>
    </ligand>
</feature>
<dbReference type="GO" id="GO:0005737">
    <property type="term" value="C:cytoplasm"/>
    <property type="evidence" value="ECO:0007669"/>
    <property type="project" value="UniProtKB-SubCell"/>
</dbReference>
<dbReference type="HAMAP" id="MF_01121">
    <property type="entry name" value="Sirtuin_ClassIII"/>
    <property type="match status" value="1"/>
</dbReference>
<feature type="active site" description="Proton acceptor" evidence="3 4">
    <location>
        <position position="111"/>
    </location>
</feature>
<dbReference type="CDD" id="cd01412">
    <property type="entry name" value="SIRT5_Af1_CobB"/>
    <property type="match status" value="1"/>
</dbReference>
<dbReference type="InterPro" id="IPR027546">
    <property type="entry name" value="Sirtuin_class_III"/>
</dbReference>
<dbReference type="NCBIfam" id="NF001755">
    <property type="entry name" value="PRK00481.1-5"/>
    <property type="match status" value="1"/>
</dbReference>
<feature type="domain" description="Deacetylase sirtuin-type" evidence="5">
    <location>
        <begin position="1"/>
        <end position="236"/>
    </location>
</feature>
<dbReference type="Proteomes" id="UP000325797">
    <property type="component" value="Chromosome"/>
</dbReference>
<dbReference type="EMBL" id="CP042582">
    <property type="protein sequence ID" value="QEX24984.1"/>
    <property type="molecule type" value="Genomic_DNA"/>
</dbReference>
<protein>
    <recommendedName>
        <fullName evidence="3">NAD-dependent protein deacylase</fullName>
        <ecNumber evidence="3">2.3.1.286</ecNumber>
    </recommendedName>
    <alternativeName>
        <fullName evidence="3">Regulatory protein SIR2 homolog</fullName>
    </alternativeName>
</protein>
<evidence type="ECO:0000259" key="5">
    <source>
        <dbReference type="PROSITE" id="PS50305"/>
    </source>
</evidence>
<dbReference type="RefSeq" id="WP_151120280.1">
    <property type="nucleotide sequence ID" value="NZ_CP042582.1"/>
</dbReference>
<keyword evidence="3 4" id="KW-0862">Zinc</keyword>
<feature type="binding site" evidence="3">
    <location>
        <position position="57"/>
    </location>
    <ligand>
        <name>substrate</name>
    </ligand>
</feature>
<dbReference type="InterPro" id="IPR003000">
    <property type="entry name" value="Sirtuin"/>
</dbReference>
<dbReference type="GO" id="GO:0070403">
    <property type="term" value="F:NAD+ binding"/>
    <property type="evidence" value="ECO:0007669"/>
    <property type="project" value="UniProtKB-UniRule"/>
</dbReference>
<dbReference type="GO" id="GO:0017136">
    <property type="term" value="F:histone deacetylase activity, NAD-dependent"/>
    <property type="evidence" value="ECO:0007669"/>
    <property type="project" value="TreeGrafter"/>
</dbReference>
<dbReference type="InterPro" id="IPR026591">
    <property type="entry name" value="Sirtuin_cat_small_dom_sf"/>
</dbReference>
<feature type="binding site" evidence="3">
    <location>
        <begin position="204"/>
        <end position="206"/>
    </location>
    <ligand>
        <name>NAD(+)</name>
        <dbReference type="ChEBI" id="CHEBI:57540"/>
    </ligand>
</feature>
<feature type="binding site" evidence="3">
    <location>
        <begin position="93"/>
        <end position="96"/>
    </location>
    <ligand>
        <name>NAD(+)</name>
        <dbReference type="ChEBI" id="CHEBI:57540"/>
    </ligand>
</feature>
<feature type="binding site" evidence="3 4">
    <location>
        <position position="119"/>
    </location>
    <ligand>
        <name>Zn(2+)</name>
        <dbReference type="ChEBI" id="CHEBI:29105"/>
    </ligand>
</feature>
<evidence type="ECO:0000313" key="6">
    <source>
        <dbReference type="EMBL" id="QEX24984.1"/>
    </source>
</evidence>
<organism evidence="6 7">
    <name type="scientific">Hypericibacter adhaerens</name>
    <dbReference type="NCBI Taxonomy" id="2602016"/>
    <lineage>
        <taxon>Bacteria</taxon>
        <taxon>Pseudomonadati</taxon>
        <taxon>Pseudomonadota</taxon>
        <taxon>Alphaproteobacteria</taxon>
        <taxon>Rhodospirillales</taxon>
        <taxon>Dongiaceae</taxon>
        <taxon>Hypericibacter</taxon>
    </lineage>
</organism>
<dbReference type="GO" id="GO:0036054">
    <property type="term" value="F:protein-malonyllysine demalonylase activity"/>
    <property type="evidence" value="ECO:0007669"/>
    <property type="project" value="InterPro"/>
</dbReference>
<dbReference type="GO" id="GO:0008270">
    <property type="term" value="F:zinc ion binding"/>
    <property type="evidence" value="ECO:0007669"/>
    <property type="project" value="UniProtKB-UniRule"/>
</dbReference>
<dbReference type="Gene3D" id="3.40.50.1220">
    <property type="entry name" value="TPP-binding domain"/>
    <property type="match status" value="1"/>
</dbReference>
<gene>
    <name evidence="3 6" type="primary">cobB</name>
    <name evidence="6" type="ORF">FRZ61_49280</name>
</gene>
<feature type="binding site" evidence="3">
    <location>
        <position position="222"/>
    </location>
    <ligand>
        <name>NAD(+)</name>
        <dbReference type="ChEBI" id="CHEBI:57540"/>
    </ligand>
</feature>
<dbReference type="InterPro" id="IPR050134">
    <property type="entry name" value="NAD-dep_sirtuin_deacylases"/>
</dbReference>
<dbReference type="InterPro" id="IPR026590">
    <property type="entry name" value="Ssirtuin_cat_dom"/>
</dbReference>
<reference evidence="6 7" key="1">
    <citation type="submission" date="2019-08" db="EMBL/GenBank/DDBJ databases">
        <title>Hyperibacter terrae gen. nov., sp. nov. and Hyperibacter viscosus sp. nov., two new members in the family Rhodospirillaceae isolated from the rhizosphere of Hypericum perforatum.</title>
        <authorList>
            <person name="Noviana Z."/>
        </authorList>
    </citation>
    <scope>NUCLEOTIDE SEQUENCE [LARGE SCALE GENOMIC DNA]</scope>
    <source>
        <strain evidence="6 7">R5959</strain>
    </source>
</reference>
<feature type="binding site" evidence="3 4">
    <location>
        <position position="141"/>
    </location>
    <ligand>
        <name>Zn(2+)</name>
        <dbReference type="ChEBI" id="CHEBI:29105"/>
    </ligand>
</feature>
<dbReference type="EC" id="2.3.1.286" evidence="3"/>
<sequence length="242" mass="26272">MTANIVILTGAGISKESGLETFRDADGIWSRVRVEDVATPEGFARDPVLVHSFYNARRRQLLANEVAPNPAHRALARLERAWEGAGEFLLVTQNIDDLHERAGSGAVIHMHGEMLKARCLACDCVLPWREDLSVETRCPACGAAGGLRPHVVWFGEMPLEMDRIFEALGRAALFLSIGTSGNVYPASGFVELARAAGAHTVELNLEPSEGADFFAEALHGPASEVVPFYVERLLEAAARPRS</sequence>
<comment type="subcellular location">
    <subcellularLocation>
        <location evidence="3">Cytoplasm</location>
    </subcellularLocation>
</comment>
<proteinExistence type="inferred from homology"/>
<feature type="binding site" evidence="3">
    <location>
        <position position="54"/>
    </location>
    <ligand>
        <name>substrate</name>
    </ligand>
</feature>
<feature type="binding site" evidence="3">
    <location>
        <begin position="178"/>
        <end position="180"/>
    </location>
    <ligand>
        <name>NAD(+)</name>
        <dbReference type="ChEBI" id="CHEBI:57540"/>
    </ligand>
</feature>
<dbReference type="AlphaFoldDB" id="A0A5J6N686"/>
<comment type="catalytic activity">
    <reaction evidence="3">
        <text>N(6)-succinyl-L-lysyl-[protein] + NAD(+) + H2O = 2''-O-succinyl-ADP-D-ribose + nicotinamide + L-lysyl-[protein]</text>
        <dbReference type="Rhea" id="RHEA:47668"/>
        <dbReference type="Rhea" id="RHEA-COMP:9752"/>
        <dbReference type="Rhea" id="RHEA-COMP:11877"/>
        <dbReference type="ChEBI" id="CHEBI:15377"/>
        <dbReference type="ChEBI" id="CHEBI:17154"/>
        <dbReference type="ChEBI" id="CHEBI:29969"/>
        <dbReference type="ChEBI" id="CHEBI:57540"/>
        <dbReference type="ChEBI" id="CHEBI:87830"/>
        <dbReference type="ChEBI" id="CHEBI:87832"/>
    </reaction>
</comment>
<evidence type="ECO:0000256" key="4">
    <source>
        <dbReference type="PROSITE-ProRule" id="PRU00236"/>
    </source>
</evidence>
<comment type="domain">
    <text evidence="3">2 residues (Tyr-54 and Arg-57) present in a large hydrophobic pocket are probably involved in substrate specificity. They are important for desuccinylation activity, but dispensable for deacetylation activity.</text>
</comment>
<evidence type="ECO:0000313" key="7">
    <source>
        <dbReference type="Proteomes" id="UP000325797"/>
    </source>
</evidence>
<evidence type="ECO:0000256" key="3">
    <source>
        <dbReference type="HAMAP-Rule" id="MF_01121"/>
    </source>
</evidence>
<evidence type="ECO:0000256" key="2">
    <source>
        <dbReference type="ARBA" id="ARBA00023027"/>
    </source>
</evidence>
<dbReference type="InterPro" id="IPR029035">
    <property type="entry name" value="DHS-like_NAD/FAD-binding_dom"/>
</dbReference>
<dbReference type="KEGG" id="hadh:FRZ61_49280"/>
<accession>A0A5J6N686</accession>
<comment type="function">
    <text evidence="3">NAD-dependent lysine deacetylase and desuccinylase that specifically removes acetyl and succinyl groups on target proteins. Modulates the activities of several proteins which are inactive in their acylated form.</text>
</comment>
<keyword evidence="3 4" id="KW-0479">Metal-binding</keyword>
<comment type="cofactor">
    <cofactor evidence="3">
        <name>Zn(2+)</name>
        <dbReference type="ChEBI" id="CHEBI:29105"/>
    </cofactor>
    <text evidence="3">Binds 1 zinc ion per subunit.</text>
</comment>
<evidence type="ECO:0000256" key="1">
    <source>
        <dbReference type="ARBA" id="ARBA00022679"/>
    </source>
</evidence>
<feature type="binding site" evidence="3 4">
    <location>
        <position position="138"/>
    </location>
    <ligand>
        <name>Zn(2+)</name>
        <dbReference type="ChEBI" id="CHEBI:29105"/>
    </ligand>
</feature>
<dbReference type="Gene3D" id="3.30.1600.10">
    <property type="entry name" value="SIR2/SIRT2 'Small Domain"/>
    <property type="match status" value="1"/>
</dbReference>
<keyword evidence="1" id="KW-0808">Transferase</keyword>
<dbReference type="PROSITE" id="PS50305">
    <property type="entry name" value="SIRTUIN"/>
    <property type="match status" value="1"/>
</dbReference>
<comment type="catalytic activity">
    <reaction evidence="3">
        <text>N(6)-acetyl-L-lysyl-[protein] + NAD(+) + H2O = 2''-O-acetyl-ADP-D-ribose + nicotinamide + L-lysyl-[protein]</text>
        <dbReference type="Rhea" id="RHEA:43636"/>
        <dbReference type="Rhea" id="RHEA-COMP:9752"/>
        <dbReference type="Rhea" id="RHEA-COMP:10731"/>
        <dbReference type="ChEBI" id="CHEBI:15377"/>
        <dbReference type="ChEBI" id="CHEBI:17154"/>
        <dbReference type="ChEBI" id="CHEBI:29969"/>
        <dbReference type="ChEBI" id="CHEBI:57540"/>
        <dbReference type="ChEBI" id="CHEBI:61930"/>
        <dbReference type="ChEBI" id="CHEBI:83767"/>
        <dbReference type="EC" id="2.3.1.286"/>
    </reaction>
</comment>
<dbReference type="PANTHER" id="PTHR11085">
    <property type="entry name" value="NAD-DEPENDENT PROTEIN DEACYLASE SIRTUIN-5, MITOCHONDRIAL-RELATED"/>
    <property type="match status" value="1"/>
</dbReference>
<dbReference type="Pfam" id="PF02146">
    <property type="entry name" value="SIR2"/>
    <property type="match status" value="1"/>
</dbReference>
<dbReference type="PANTHER" id="PTHR11085:SF4">
    <property type="entry name" value="NAD-DEPENDENT PROTEIN DEACYLASE"/>
    <property type="match status" value="1"/>
</dbReference>
<dbReference type="OrthoDB" id="9800582at2"/>
<feature type="binding site" evidence="3">
    <location>
        <begin position="10"/>
        <end position="29"/>
    </location>
    <ligand>
        <name>NAD(+)</name>
        <dbReference type="ChEBI" id="CHEBI:57540"/>
    </ligand>
</feature>